<dbReference type="AlphaFoldDB" id="A0A820ZT09"/>
<evidence type="ECO:0000313" key="1">
    <source>
        <dbReference type="EMBL" id="CAF4567265.1"/>
    </source>
</evidence>
<dbReference type="Proteomes" id="UP000663862">
    <property type="component" value="Unassembled WGS sequence"/>
</dbReference>
<proteinExistence type="predicted"/>
<comment type="caution">
    <text evidence="1">The sequence shown here is derived from an EMBL/GenBank/DDBJ whole genome shotgun (WGS) entry which is preliminary data.</text>
</comment>
<reference evidence="1" key="1">
    <citation type="submission" date="2021-02" db="EMBL/GenBank/DDBJ databases">
        <authorList>
            <person name="Nowell W R."/>
        </authorList>
    </citation>
    <scope>NUCLEOTIDE SEQUENCE</scope>
</reference>
<sequence>MNSTQPFSDSTQLTQRIRAGITSARFSEKAVFPVPEFHCDQLVPRQKNTPFFLNIVKVIVEEHDDDDERGLRQKEIINSFVVFEYYENNYT</sequence>
<evidence type="ECO:0000313" key="2">
    <source>
        <dbReference type="Proteomes" id="UP000663862"/>
    </source>
</evidence>
<protein>
    <submittedName>
        <fullName evidence="1">Uncharacterized protein</fullName>
    </submittedName>
</protein>
<dbReference type="EMBL" id="CAJOBQ010002565">
    <property type="protein sequence ID" value="CAF4567265.1"/>
    <property type="molecule type" value="Genomic_DNA"/>
</dbReference>
<name>A0A820ZT09_9BILA</name>
<organism evidence="1 2">
    <name type="scientific">Rotaria socialis</name>
    <dbReference type="NCBI Taxonomy" id="392032"/>
    <lineage>
        <taxon>Eukaryota</taxon>
        <taxon>Metazoa</taxon>
        <taxon>Spiralia</taxon>
        <taxon>Gnathifera</taxon>
        <taxon>Rotifera</taxon>
        <taxon>Eurotatoria</taxon>
        <taxon>Bdelloidea</taxon>
        <taxon>Philodinida</taxon>
        <taxon>Philodinidae</taxon>
        <taxon>Rotaria</taxon>
    </lineage>
</organism>
<accession>A0A820ZT09</accession>
<gene>
    <name evidence="1" type="ORF">TSG867_LOCUS25715</name>
</gene>